<feature type="region of interest" description="Disordered" evidence="1">
    <location>
        <begin position="245"/>
        <end position="267"/>
    </location>
</feature>
<accession>A0A0G1SLY9</accession>
<dbReference type="Proteomes" id="UP000034487">
    <property type="component" value="Unassembled WGS sequence"/>
</dbReference>
<comment type="caution">
    <text evidence="2">The sequence shown here is derived from an EMBL/GenBank/DDBJ whole genome shotgun (WGS) entry which is preliminary data.</text>
</comment>
<gene>
    <name evidence="2" type="ORF">UX60_C0038G0010</name>
</gene>
<protein>
    <recommendedName>
        <fullName evidence="4">TraD/TraG TraM recognition site domain-containing protein</fullName>
    </recommendedName>
</protein>
<dbReference type="EMBL" id="LCMV01000038">
    <property type="protein sequence ID" value="KKU43063.1"/>
    <property type="molecule type" value="Genomic_DNA"/>
</dbReference>
<dbReference type="AlphaFoldDB" id="A0A0G1SLY9"/>
<evidence type="ECO:0000256" key="1">
    <source>
        <dbReference type="SAM" id="MobiDB-lite"/>
    </source>
</evidence>
<name>A0A0G1SLY9_9BACT</name>
<reference evidence="2 3" key="1">
    <citation type="journal article" date="2015" name="Nature">
        <title>rRNA introns, odd ribosomes, and small enigmatic genomes across a large radiation of phyla.</title>
        <authorList>
            <person name="Brown C.T."/>
            <person name="Hug L.A."/>
            <person name="Thomas B.C."/>
            <person name="Sharon I."/>
            <person name="Castelle C.J."/>
            <person name="Singh A."/>
            <person name="Wilkins M.J."/>
            <person name="Williams K.H."/>
            <person name="Banfield J.F."/>
        </authorList>
    </citation>
    <scope>NUCLEOTIDE SEQUENCE [LARGE SCALE GENOMIC DNA]</scope>
</reference>
<organism evidence="2 3">
    <name type="scientific">Berkelbacteria bacterium GW2011_GWA2_46_7</name>
    <dbReference type="NCBI Taxonomy" id="1618335"/>
    <lineage>
        <taxon>Bacteria</taxon>
        <taxon>Candidatus Berkelbacteria</taxon>
    </lineage>
</organism>
<evidence type="ECO:0008006" key="4">
    <source>
        <dbReference type="Google" id="ProtNLM"/>
    </source>
</evidence>
<proteinExistence type="predicted"/>
<dbReference type="InterPro" id="IPR027417">
    <property type="entry name" value="P-loop_NTPase"/>
</dbReference>
<evidence type="ECO:0000313" key="3">
    <source>
        <dbReference type="Proteomes" id="UP000034487"/>
    </source>
</evidence>
<dbReference type="Gene3D" id="3.40.50.300">
    <property type="entry name" value="P-loop containing nucleotide triphosphate hydrolases"/>
    <property type="match status" value="1"/>
</dbReference>
<sequence>EARKYRLNLAMANQYTAQMPESVSNAVFGNVGTMISFRVGAQDADALVKEYEPVFDANDLVNLDNYQIYLKMAIDGVTVPAFSAGTLPPKLEKTNLVEQIVANSRQMYSRPVEEVEDYITEWSTPINLSDPSKQPISNRLSERDTSEATIPQPHEELKTKPDAFAGQDGGAGNQETEQTENGGVATQADIESDPVVESTEIATQSGGVAPVENTPPTTEGGGGASENDQLISWDDAEQLGIQVQMEPNSSLVKSADDQGLTPLDEIR</sequence>
<feature type="region of interest" description="Disordered" evidence="1">
    <location>
        <begin position="125"/>
        <end position="232"/>
    </location>
</feature>
<feature type="non-terminal residue" evidence="2">
    <location>
        <position position="1"/>
    </location>
</feature>
<feature type="compositionally biased region" description="Polar residues" evidence="1">
    <location>
        <begin position="125"/>
        <end position="139"/>
    </location>
</feature>
<evidence type="ECO:0000313" key="2">
    <source>
        <dbReference type="EMBL" id="KKU43063.1"/>
    </source>
</evidence>